<evidence type="ECO:0000256" key="2">
    <source>
        <dbReference type="ARBA" id="ARBA00013064"/>
    </source>
</evidence>
<comment type="catalytic activity">
    <reaction evidence="5">
        <text>O-phospho-L-tyrosyl-[protein] + H2O = L-tyrosyl-[protein] + phosphate</text>
        <dbReference type="Rhea" id="RHEA:10684"/>
        <dbReference type="Rhea" id="RHEA-COMP:10136"/>
        <dbReference type="Rhea" id="RHEA-COMP:20101"/>
        <dbReference type="ChEBI" id="CHEBI:15377"/>
        <dbReference type="ChEBI" id="CHEBI:43474"/>
        <dbReference type="ChEBI" id="CHEBI:46858"/>
        <dbReference type="ChEBI" id="CHEBI:61978"/>
        <dbReference type="EC" id="3.1.3.48"/>
    </reaction>
</comment>
<evidence type="ECO:0000313" key="9">
    <source>
        <dbReference type="Proteomes" id="UP000281498"/>
    </source>
</evidence>
<dbReference type="CDD" id="cd16343">
    <property type="entry name" value="LMWPTP"/>
    <property type="match status" value="1"/>
</dbReference>
<dbReference type="EMBL" id="PDOE01000003">
    <property type="protein sequence ID" value="RKL67680.1"/>
    <property type="molecule type" value="Genomic_DNA"/>
</dbReference>
<feature type="active site" description="Proton donor" evidence="6">
    <location>
        <position position="125"/>
    </location>
</feature>
<dbReference type="PRINTS" id="PR00719">
    <property type="entry name" value="LMWPTPASE"/>
</dbReference>
<evidence type="ECO:0000256" key="3">
    <source>
        <dbReference type="ARBA" id="ARBA00022801"/>
    </source>
</evidence>
<evidence type="ECO:0000256" key="4">
    <source>
        <dbReference type="ARBA" id="ARBA00022912"/>
    </source>
</evidence>
<organism evidence="8 9">
    <name type="scientific">Salipaludibacillus neizhouensis</name>
    <dbReference type="NCBI Taxonomy" id="885475"/>
    <lineage>
        <taxon>Bacteria</taxon>
        <taxon>Bacillati</taxon>
        <taxon>Bacillota</taxon>
        <taxon>Bacilli</taxon>
        <taxon>Bacillales</taxon>
        <taxon>Bacillaceae</taxon>
    </lineage>
</organism>
<protein>
    <recommendedName>
        <fullName evidence="2">protein-tyrosine-phosphatase</fullName>
        <ecNumber evidence="2">3.1.3.48</ecNumber>
    </recommendedName>
</protein>
<dbReference type="InterPro" id="IPR017867">
    <property type="entry name" value="Tyr_phospatase_low_mol_wt"/>
</dbReference>
<evidence type="ECO:0000259" key="7">
    <source>
        <dbReference type="SMART" id="SM00226"/>
    </source>
</evidence>
<name>A0A3A9KAA0_9BACI</name>
<dbReference type="PANTHER" id="PTHR11717:SF7">
    <property type="entry name" value="LOW MOLECULAR WEIGHT PHOSPHOTYROSINE PROTEIN PHOSPHATASE"/>
    <property type="match status" value="1"/>
</dbReference>
<evidence type="ECO:0000256" key="5">
    <source>
        <dbReference type="ARBA" id="ARBA00051722"/>
    </source>
</evidence>
<comment type="caution">
    <text evidence="8">The sequence shown here is derived from an EMBL/GenBank/DDBJ whole genome shotgun (WGS) entry which is preliminary data.</text>
</comment>
<dbReference type="EC" id="3.1.3.48" evidence="2"/>
<evidence type="ECO:0000313" key="8">
    <source>
        <dbReference type="EMBL" id="RKL67680.1"/>
    </source>
</evidence>
<dbReference type="GO" id="GO:0004725">
    <property type="term" value="F:protein tyrosine phosphatase activity"/>
    <property type="evidence" value="ECO:0007669"/>
    <property type="project" value="UniProtKB-EC"/>
</dbReference>
<reference evidence="8 9" key="1">
    <citation type="submission" date="2017-10" db="EMBL/GenBank/DDBJ databases">
        <title>Bacillus sp. nov., a halophilic bacterium isolated from a Keqin Lake.</title>
        <authorList>
            <person name="Wang H."/>
        </authorList>
    </citation>
    <scope>NUCLEOTIDE SEQUENCE [LARGE SCALE GENOMIC DNA]</scope>
    <source>
        <strain evidence="8 9">KCTC 13187</strain>
    </source>
</reference>
<accession>A0A3A9KAA0</accession>
<sequence>MVKVLFVCLGNICRSPMAEAIFRDKVKKENLQHIISTDSAGTGNWHIGNSPHEGTLDILGEHQINCENIIARQVEEKDLQDFNYIIAMDASNLGNLHRLKGFKESGEVFRLLDLMNDLSIEDVPDPYFTGNFVEVYDLVDKGCEKLLSYIKKKESLSI</sequence>
<dbReference type="RefSeq" id="WP_110935158.1">
    <property type="nucleotide sequence ID" value="NZ_KZ614146.1"/>
</dbReference>
<dbReference type="InterPro" id="IPR023485">
    <property type="entry name" value="Ptyr_pPase"/>
</dbReference>
<dbReference type="SMART" id="SM00226">
    <property type="entry name" value="LMWPc"/>
    <property type="match status" value="1"/>
</dbReference>
<keyword evidence="9" id="KW-1185">Reference proteome</keyword>
<dbReference type="Gene3D" id="3.40.50.2300">
    <property type="match status" value="1"/>
</dbReference>
<keyword evidence="4" id="KW-0904">Protein phosphatase</keyword>
<dbReference type="Proteomes" id="UP000281498">
    <property type="component" value="Unassembled WGS sequence"/>
</dbReference>
<evidence type="ECO:0000256" key="1">
    <source>
        <dbReference type="ARBA" id="ARBA00011063"/>
    </source>
</evidence>
<dbReference type="PANTHER" id="PTHR11717">
    <property type="entry name" value="LOW MOLECULAR WEIGHT PROTEIN TYROSINE PHOSPHATASE"/>
    <property type="match status" value="1"/>
</dbReference>
<dbReference type="InterPro" id="IPR036196">
    <property type="entry name" value="Ptyr_pPase_sf"/>
</dbReference>
<keyword evidence="3" id="KW-0378">Hydrolase</keyword>
<gene>
    <name evidence="8" type="ORF">CR203_10050</name>
</gene>
<feature type="active site" evidence="6">
    <location>
        <position position="14"/>
    </location>
</feature>
<dbReference type="SUPFAM" id="SSF52788">
    <property type="entry name" value="Phosphotyrosine protein phosphatases I"/>
    <property type="match status" value="1"/>
</dbReference>
<dbReference type="Pfam" id="PF01451">
    <property type="entry name" value="LMWPc"/>
    <property type="match status" value="1"/>
</dbReference>
<dbReference type="AlphaFoldDB" id="A0A3A9KAA0"/>
<comment type="similarity">
    <text evidence="1">Belongs to the low molecular weight phosphotyrosine protein phosphatase family.</text>
</comment>
<dbReference type="OrthoDB" id="9784339at2"/>
<feature type="domain" description="Phosphotyrosine protein phosphatase I" evidence="7">
    <location>
        <begin position="2"/>
        <end position="149"/>
    </location>
</feature>
<feature type="active site" description="Nucleophile" evidence="6">
    <location>
        <position position="8"/>
    </location>
</feature>
<dbReference type="FunFam" id="3.40.50.2300:FF:000113">
    <property type="entry name" value="Low molecular weight protein-tyrosine-phosphatase"/>
    <property type="match status" value="1"/>
</dbReference>
<dbReference type="InterPro" id="IPR050438">
    <property type="entry name" value="LMW_PTPase"/>
</dbReference>
<proteinExistence type="inferred from homology"/>
<evidence type="ECO:0000256" key="6">
    <source>
        <dbReference type="PIRSR" id="PIRSR617867-1"/>
    </source>
</evidence>